<protein>
    <submittedName>
        <fullName evidence="1">Uncharacterized protein</fullName>
    </submittedName>
</protein>
<evidence type="ECO:0000313" key="1">
    <source>
        <dbReference type="EMBL" id="KAJ0020585.1"/>
    </source>
</evidence>
<proteinExistence type="predicted"/>
<dbReference type="Proteomes" id="UP001163603">
    <property type="component" value="Chromosome 11"/>
</dbReference>
<accession>A0ACC0XQ36</accession>
<evidence type="ECO:0000313" key="2">
    <source>
        <dbReference type="Proteomes" id="UP001163603"/>
    </source>
</evidence>
<sequence>MIGWPMAAEQFYNVKLLEEKIGVCVEFARGKNCEIFHEEIVAKIELVMNESEKGKEMRKKAWEIKEIINNATKDEENFKGSSMEAMDQFLNAAPKLRGNPWSSSVSS</sequence>
<reference evidence="2" key="1">
    <citation type="journal article" date="2023" name="G3 (Bethesda)">
        <title>Genome assembly and association tests identify interacting loci associated with vigor, precocity, and sex in interspecific pistachio rootstocks.</title>
        <authorList>
            <person name="Palmer W."/>
            <person name="Jacygrad E."/>
            <person name="Sagayaradj S."/>
            <person name="Cavanaugh K."/>
            <person name="Han R."/>
            <person name="Bertier L."/>
            <person name="Beede B."/>
            <person name="Kafkas S."/>
            <person name="Golino D."/>
            <person name="Preece J."/>
            <person name="Michelmore R."/>
        </authorList>
    </citation>
    <scope>NUCLEOTIDE SEQUENCE [LARGE SCALE GENOMIC DNA]</scope>
</reference>
<keyword evidence="2" id="KW-1185">Reference proteome</keyword>
<dbReference type="EMBL" id="CM047746">
    <property type="protein sequence ID" value="KAJ0020585.1"/>
    <property type="molecule type" value="Genomic_DNA"/>
</dbReference>
<name>A0ACC0XQ36_9ROSI</name>
<organism evidence="1 2">
    <name type="scientific">Pistacia integerrima</name>
    <dbReference type="NCBI Taxonomy" id="434235"/>
    <lineage>
        <taxon>Eukaryota</taxon>
        <taxon>Viridiplantae</taxon>
        <taxon>Streptophyta</taxon>
        <taxon>Embryophyta</taxon>
        <taxon>Tracheophyta</taxon>
        <taxon>Spermatophyta</taxon>
        <taxon>Magnoliopsida</taxon>
        <taxon>eudicotyledons</taxon>
        <taxon>Gunneridae</taxon>
        <taxon>Pentapetalae</taxon>
        <taxon>rosids</taxon>
        <taxon>malvids</taxon>
        <taxon>Sapindales</taxon>
        <taxon>Anacardiaceae</taxon>
        <taxon>Pistacia</taxon>
    </lineage>
</organism>
<gene>
    <name evidence="1" type="ORF">Pint_31203</name>
</gene>
<comment type="caution">
    <text evidence="1">The sequence shown here is derived from an EMBL/GenBank/DDBJ whole genome shotgun (WGS) entry which is preliminary data.</text>
</comment>